<dbReference type="PANTHER" id="PTHR13205">
    <property type="entry name" value="TRANSMEMBRANE PROTEIN 15-RELATED"/>
    <property type="match status" value="1"/>
</dbReference>
<dbReference type="Proteomes" id="UP000239560">
    <property type="component" value="Unassembled WGS sequence"/>
</dbReference>
<dbReference type="STRING" id="5286.A0A0K3C7Z9"/>
<feature type="compositionally biased region" description="Low complexity" evidence="10">
    <location>
        <begin position="1"/>
        <end position="20"/>
    </location>
</feature>
<evidence type="ECO:0000256" key="6">
    <source>
        <dbReference type="ARBA" id="ARBA00022777"/>
    </source>
</evidence>
<feature type="region of interest" description="Disordered" evidence="10">
    <location>
        <begin position="148"/>
        <end position="229"/>
    </location>
</feature>
<feature type="transmembrane region" description="Helical" evidence="11">
    <location>
        <begin position="863"/>
        <end position="882"/>
    </location>
</feature>
<dbReference type="AlphaFoldDB" id="A0A0K3C7Z9"/>
<feature type="transmembrane region" description="Helical" evidence="11">
    <location>
        <begin position="283"/>
        <end position="302"/>
    </location>
</feature>
<feature type="transmembrane region" description="Helical" evidence="11">
    <location>
        <begin position="250"/>
        <end position="271"/>
    </location>
</feature>
<keyword evidence="14" id="KW-1185">Reference proteome</keyword>
<feature type="compositionally biased region" description="Pro residues" evidence="10">
    <location>
        <begin position="215"/>
        <end position="228"/>
    </location>
</feature>
<reference evidence="12 14" key="1">
    <citation type="submission" date="2015-07" db="EMBL/GenBank/DDBJ databases">
        <authorList>
            <person name="Cajimat M.N.B."/>
            <person name="Milazzo M.L."/>
            <person name="Fulhorst C.F."/>
        </authorList>
    </citation>
    <scope>NUCLEOTIDE SEQUENCE [LARGE SCALE GENOMIC DNA]</scope>
    <source>
        <strain evidence="12">Single colony</strain>
    </source>
</reference>
<evidence type="ECO:0000256" key="1">
    <source>
        <dbReference type="ARBA" id="ARBA00004477"/>
    </source>
</evidence>
<feature type="transmembrane region" description="Helical" evidence="11">
    <location>
        <begin position="408"/>
        <end position="430"/>
    </location>
</feature>
<feature type="transmembrane region" description="Helical" evidence="11">
    <location>
        <begin position="888"/>
        <end position="908"/>
    </location>
</feature>
<evidence type="ECO:0000256" key="10">
    <source>
        <dbReference type="SAM" id="MobiDB-lite"/>
    </source>
</evidence>
<dbReference type="Proteomes" id="UP000199069">
    <property type="component" value="Unassembled WGS sequence"/>
</dbReference>
<evidence type="ECO:0000313" key="12">
    <source>
        <dbReference type="EMBL" id="CTR04620.1"/>
    </source>
</evidence>
<feature type="transmembrane region" description="Helical" evidence="11">
    <location>
        <begin position="548"/>
        <end position="575"/>
    </location>
</feature>
<dbReference type="EMBL" id="CWKI01000001">
    <property type="protein sequence ID" value="CTR04620.1"/>
    <property type="molecule type" value="Genomic_DNA"/>
</dbReference>
<dbReference type="EC" id="2.7.1.108" evidence="3"/>
<reference evidence="13 15" key="2">
    <citation type="journal article" date="2018" name="Elife">
        <title>Functional genomics of lipid metabolism in the oleaginous yeast Rhodosporidium toruloides.</title>
        <authorList>
            <person name="Coradetti S.T."/>
            <person name="Pinel D."/>
            <person name="Geiselman G."/>
            <person name="Ito M."/>
            <person name="Mondo S."/>
            <person name="Reilly M.C."/>
            <person name="Cheng Y.F."/>
            <person name="Bauer S."/>
            <person name="Grigoriev I."/>
            <person name="Gladden J.M."/>
            <person name="Simmons B.A."/>
            <person name="Brem R."/>
            <person name="Arkin A.P."/>
            <person name="Skerker J.M."/>
        </authorList>
    </citation>
    <scope>NUCLEOTIDE SEQUENCE [LARGE SCALE GENOMIC DNA]</scope>
    <source>
        <strain evidence="13 15">NBRC 0880</strain>
    </source>
</reference>
<keyword evidence="5 11" id="KW-0812">Transmembrane</keyword>
<evidence type="ECO:0000313" key="13">
    <source>
        <dbReference type="EMBL" id="PRQ77844.1"/>
    </source>
</evidence>
<dbReference type="GO" id="GO:0043048">
    <property type="term" value="P:dolichyl monophosphate biosynthetic process"/>
    <property type="evidence" value="ECO:0007669"/>
    <property type="project" value="TreeGrafter"/>
</dbReference>
<feature type="compositionally biased region" description="Low complexity" evidence="10">
    <location>
        <begin position="153"/>
        <end position="166"/>
    </location>
</feature>
<dbReference type="PANTHER" id="PTHR13205:SF15">
    <property type="entry name" value="DOLICHOL KINASE"/>
    <property type="match status" value="1"/>
</dbReference>
<dbReference type="OMA" id="HIFFSEF"/>
<evidence type="ECO:0000256" key="3">
    <source>
        <dbReference type="ARBA" id="ARBA00012132"/>
    </source>
</evidence>
<keyword evidence="8 11" id="KW-1133">Transmembrane helix</keyword>
<feature type="region of interest" description="Disordered" evidence="10">
    <location>
        <begin position="706"/>
        <end position="739"/>
    </location>
</feature>
<evidence type="ECO:0000313" key="14">
    <source>
        <dbReference type="Proteomes" id="UP000199069"/>
    </source>
</evidence>
<keyword evidence="4" id="KW-0808">Transferase</keyword>
<feature type="transmembrane region" description="Helical" evidence="11">
    <location>
        <begin position="323"/>
        <end position="344"/>
    </location>
</feature>
<dbReference type="InterPro" id="IPR032974">
    <property type="entry name" value="Polypren_kinase"/>
</dbReference>
<comment type="similarity">
    <text evidence="2">Belongs to the polyprenol kinase family.</text>
</comment>
<feature type="transmembrane region" description="Helical" evidence="11">
    <location>
        <begin position="641"/>
        <end position="664"/>
    </location>
</feature>
<name>A0A0K3C7Z9_RHOTO</name>
<dbReference type="GO" id="GO:0004168">
    <property type="term" value="F:dolichol kinase activity"/>
    <property type="evidence" value="ECO:0007669"/>
    <property type="project" value="UniProtKB-EC"/>
</dbReference>
<feature type="transmembrane region" description="Helical" evidence="11">
    <location>
        <begin position="920"/>
        <end position="940"/>
    </location>
</feature>
<gene>
    <name evidence="12" type="primary">FGENESH: predicted gene_1.481</name>
    <name evidence="13" type="ORF">AAT19DRAFT_8912</name>
    <name evidence="12" type="ORF">BN2166_0004810</name>
</gene>
<keyword evidence="6 12" id="KW-0418">Kinase</keyword>
<evidence type="ECO:0000256" key="4">
    <source>
        <dbReference type="ARBA" id="ARBA00022679"/>
    </source>
</evidence>
<keyword evidence="9 11" id="KW-0472">Membrane</keyword>
<organism evidence="12 14">
    <name type="scientific">Rhodotorula toruloides</name>
    <name type="common">Yeast</name>
    <name type="synonym">Rhodosporidium toruloides</name>
    <dbReference type="NCBI Taxonomy" id="5286"/>
    <lineage>
        <taxon>Eukaryota</taxon>
        <taxon>Fungi</taxon>
        <taxon>Dikarya</taxon>
        <taxon>Basidiomycota</taxon>
        <taxon>Pucciniomycotina</taxon>
        <taxon>Microbotryomycetes</taxon>
        <taxon>Sporidiobolales</taxon>
        <taxon>Sporidiobolaceae</taxon>
        <taxon>Rhodotorula</taxon>
    </lineage>
</organism>
<comment type="subcellular location">
    <subcellularLocation>
        <location evidence="1">Endoplasmic reticulum membrane</location>
        <topology evidence="1">Multi-pass membrane protein</topology>
    </subcellularLocation>
</comment>
<feature type="transmembrane region" description="Helical" evidence="11">
    <location>
        <begin position="595"/>
        <end position="621"/>
    </location>
</feature>
<evidence type="ECO:0000313" key="15">
    <source>
        <dbReference type="Proteomes" id="UP000239560"/>
    </source>
</evidence>
<feature type="transmembrane region" description="Helical" evidence="11">
    <location>
        <begin position="442"/>
        <end position="468"/>
    </location>
</feature>
<evidence type="ECO:0000256" key="8">
    <source>
        <dbReference type="ARBA" id="ARBA00022989"/>
    </source>
</evidence>
<dbReference type="OrthoDB" id="377083at2759"/>
<feature type="transmembrane region" description="Helical" evidence="11">
    <location>
        <begin position="801"/>
        <end position="828"/>
    </location>
</feature>
<evidence type="ECO:0000256" key="9">
    <source>
        <dbReference type="ARBA" id="ARBA00023136"/>
    </source>
</evidence>
<sequence>MNRTHSTLSSRSTPTATPRTSPHRPPAITLTAATARSGDGSPAPKHRLPRSPTTTTAPGDQPVRPSLPGRDTGPESYYASGSQTDGVDGDYDSSTSASEGEDAVLRSRVFSEGLTVEDGTALARRALNGLGSLPAWAGERGRAEHVLVEKRSLSPSSLKSSGSGTSTHKERSWGSALLDTLEGHPQHHRDRRKSASPAVGSVRTSRTSLRIRPSRPSPEQPSREPTPPLTLDSISAGWNPFPLFHIRKSLIFEVIVLLIPFSFALYRLYTMAPTAIFPSIPKLPFRAILLFTLSIPFIALLRREGHYFKAPFTDERGYRDPRLADDGVAVALTLPILLASAVYWDTYANADDTAFGIGLPGIRPLIDVWEANGIHATSSSRLPASFDLSVLSSPVEQARALFTARYELVLLTGLNAACLLLHLGLARTVFQIERLPRSNTKRFFGFMGVAATISAGIWALCTVVDYYMKGGLPISPLEAATTTLIQQSSFYSVSRLARRGFTLGELNAMTAAGNALCLEFWRLTRARWLYKRGLPYIPLTFRAPTPLVAFQAILIPGAYLAGFLLSPLLVISRHIASKPSHRLKWPTERERHRKLLALGVLVGLAGIVCFVLGGWAGWMLGAEPSSFFRRLRRPWGWAAKYFWYGNSDGVDIVAVGTFNAMPWWSPRRRTRGWRRIALVGYWGATISSAIGGWQTHLVRARRIRMKPPSPQPSFVGKSRDSSGTATPTGEGSPAGTSARATAAAAAGKRLLGMGMDAMHGATRMGNSHEARDTQVKVGVENAREEKAVHASLNMRRKFFHALAVLMFVPGIAIDPAFTSLAFSVAFALFTFAEYARFFALYPIGAPLHIFFSEFVDSKDNGPVIISHFYLLTGCAGGVWLEGKGINRFTGVLVLGVGDSLASIVGKLVGRTRWPGTSKTVEGTVAFVASVVLCGWLLRLIGVVPSFSLPRYILAVTLAGLLEASSTQNDNLIIPLYMWSVVSLLNV</sequence>
<evidence type="ECO:0000256" key="11">
    <source>
        <dbReference type="SAM" id="Phobius"/>
    </source>
</evidence>
<evidence type="ECO:0000256" key="2">
    <source>
        <dbReference type="ARBA" id="ARBA00010794"/>
    </source>
</evidence>
<dbReference type="GO" id="GO:0005789">
    <property type="term" value="C:endoplasmic reticulum membrane"/>
    <property type="evidence" value="ECO:0007669"/>
    <property type="project" value="UniProtKB-SubCell"/>
</dbReference>
<keyword evidence="7" id="KW-0256">Endoplasmic reticulum</keyword>
<proteinExistence type="inferred from homology"/>
<accession>A0A0K3C7Z9</accession>
<feature type="region of interest" description="Disordered" evidence="10">
    <location>
        <begin position="1"/>
        <end position="113"/>
    </location>
</feature>
<evidence type="ECO:0000256" key="5">
    <source>
        <dbReference type="ARBA" id="ARBA00022692"/>
    </source>
</evidence>
<feature type="transmembrane region" description="Helical" evidence="11">
    <location>
        <begin position="834"/>
        <end position="851"/>
    </location>
</feature>
<protein>
    <recommendedName>
        <fullName evidence="3">dolichol kinase</fullName>
        <ecNumber evidence="3">2.7.1.108</ecNumber>
    </recommendedName>
</protein>
<evidence type="ECO:0000256" key="7">
    <source>
        <dbReference type="ARBA" id="ARBA00022824"/>
    </source>
</evidence>
<dbReference type="EMBL" id="LCTV02000001">
    <property type="protein sequence ID" value="PRQ77844.1"/>
    <property type="molecule type" value="Genomic_DNA"/>
</dbReference>